<accession>A0AAU9TSB6</accession>
<sequence>MLIRCRCRCKFLMYMPKKPGIYGVKLIWMTDALTNYVYSAYIYCGKDTDGQGLTPKEKEYSKPTQSILRLTKPIQISNRNVTRDSWFTSIEAMKLLKEKGLTYVGTMNKRIPA</sequence>
<evidence type="ECO:0000259" key="1">
    <source>
        <dbReference type="Pfam" id="PF13843"/>
    </source>
</evidence>
<dbReference type="Proteomes" id="UP001153954">
    <property type="component" value="Unassembled WGS sequence"/>
</dbReference>
<dbReference type="Pfam" id="PF13843">
    <property type="entry name" value="DDE_Tnp_1_7"/>
    <property type="match status" value="1"/>
</dbReference>
<dbReference type="PANTHER" id="PTHR46599">
    <property type="entry name" value="PIGGYBAC TRANSPOSABLE ELEMENT-DERIVED PROTEIN 4"/>
    <property type="match status" value="1"/>
</dbReference>
<evidence type="ECO:0000313" key="3">
    <source>
        <dbReference type="Proteomes" id="UP001153954"/>
    </source>
</evidence>
<protein>
    <recommendedName>
        <fullName evidence="1">PiggyBac transposable element-derived protein domain-containing protein</fullName>
    </recommendedName>
</protein>
<comment type="caution">
    <text evidence="2">The sequence shown here is derived from an EMBL/GenBank/DDBJ whole genome shotgun (WGS) entry which is preliminary data.</text>
</comment>
<gene>
    <name evidence="2" type="ORF">EEDITHA_LOCUS4840</name>
</gene>
<dbReference type="PANTHER" id="PTHR46599:SF3">
    <property type="entry name" value="PIGGYBAC TRANSPOSABLE ELEMENT-DERIVED PROTEIN 4"/>
    <property type="match status" value="1"/>
</dbReference>
<name>A0AAU9TSB6_EUPED</name>
<proteinExistence type="predicted"/>
<dbReference type="InterPro" id="IPR029526">
    <property type="entry name" value="PGBD"/>
</dbReference>
<reference evidence="2" key="1">
    <citation type="submission" date="2022-03" db="EMBL/GenBank/DDBJ databases">
        <authorList>
            <person name="Tunstrom K."/>
        </authorList>
    </citation>
    <scope>NUCLEOTIDE SEQUENCE</scope>
</reference>
<organism evidence="2 3">
    <name type="scientific">Euphydryas editha</name>
    <name type="common">Edith's checkerspot</name>
    <dbReference type="NCBI Taxonomy" id="104508"/>
    <lineage>
        <taxon>Eukaryota</taxon>
        <taxon>Metazoa</taxon>
        <taxon>Ecdysozoa</taxon>
        <taxon>Arthropoda</taxon>
        <taxon>Hexapoda</taxon>
        <taxon>Insecta</taxon>
        <taxon>Pterygota</taxon>
        <taxon>Neoptera</taxon>
        <taxon>Endopterygota</taxon>
        <taxon>Lepidoptera</taxon>
        <taxon>Glossata</taxon>
        <taxon>Ditrysia</taxon>
        <taxon>Papilionoidea</taxon>
        <taxon>Nymphalidae</taxon>
        <taxon>Nymphalinae</taxon>
        <taxon>Euphydryas</taxon>
    </lineage>
</organism>
<evidence type="ECO:0000313" key="2">
    <source>
        <dbReference type="EMBL" id="CAH2088701.1"/>
    </source>
</evidence>
<keyword evidence="3" id="KW-1185">Reference proteome</keyword>
<dbReference type="EMBL" id="CAKOGL010000007">
    <property type="protein sequence ID" value="CAH2088701.1"/>
    <property type="molecule type" value="Genomic_DNA"/>
</dbReference>
<feature type="domain" description="PiggyBac transposable element-derived protein" evidence="1">
    <location>
        <begin position="1"/>
        <end position="110"/>
    </location>
</feature>
<dbReference type="AlphaFoldDB" id="A0AAU9TSB6"/>